<protein>
    <submittedName>
        <fullName evidence="2">Uncharacterized protein</fullName>
    </submittedName>
</protein>
<feature type="region of interest" description="Disordered" evidence="1">
    <location>
        <begin position="61"/>
        <end position="84"/>
    </location>
</feature>
<keyword evidence="3" id="KW-1185">Reference proteome</keyword>
<accession>A0ABN9YD25</accession>
<reference evidence="2" key="1">
    <citation type="submission" date="2023-10" db="EMBL/GenBank/DDBJ databases">
        <authorList>
            <person name="Chen Y."/>
            <person name="Shah S."/>
            <person name="Dougan E. K."/>
            <person name="Thang M."/>
            <person name="Chan C."/>
        </authorList>
    </citation>
    <scope>NUCLEOTIDE SEQUENCE [LARGE SCALE GENOMIC DNA]</scope>
</reference>
<dbReference type="Proteomes" id="UP001189429">
    <property type="component" value="Unassembled WGS sequence"/>
</dbReference>
<organism evidence="2 3">
    <name type="scientific">Prorocentrum cordatum</name>
    <dbReference type="NCBI Taxonomy" id="2364126"/>
    <lineage>
        <taxon>Eukaryota</taxon>
        <taxon>Sar</taxon>
        <taxon>Alveolata</taxon>
        <taxon>Dinophyceae</taxon>
        <taxon>Prorocentrales</taxon>
        <taxon>Prorocentraceae</taxon>
        <taxon>Prorocentrum</taxon>
    </lineage>
</organism>
<dbReference type="EMBL" id="CAUYUJ010022176">
    <property type="protein sequence ID" value="CAK0909339.1"/>
    <property type="molecule type" value="Genomic_DNA"/>
</dbReference>
<feature type="region of interest" description="Disordered" evidence="1">
    <location>
        <begin position="1"/>
        <end position="26"/>
    </location>
</feature>
<gene>
    <name evidence="2" type="ORF">PCOR1329_LOCUS83778</name>
</gene>
<evidence type="ECO:0000313" key="3">
    <source>
        <dbReference type="Proteomes" id="UP001189429"/>
    </source>
</evidence>
<proteinExistence type="predicted"/>
<feature type="non-terminal residue" evidence="2">
    <location>
        <position position="84"/>
    </location>
</feature>
<comment type="caution">
    <text evidence="2">The sequence shown here is derived from an EMBL/GenBank/DDBJ whole genome shotgun (WGS) entry which is preliminary data.</text>
</comment>
<evidence type="ECO:0000256" key="1">
    <source>
        <dbReference type="SAM" id="MobiDB-lite"/>
    </source>
</evidence>
<evidence type="ECO:0000313" key="2">
    <source>
        <dbReference type="EMBL" id="CAK0909339.1"/>
    </source>
</evidence>
<sequence length="84" mass="8490">PARAGPGLGAGGPPRRARRAACAPRQPTPRGVAMLLLSRAARARVAAPAAPLRAATSGLRRVRPAASPARARAVRRSGCPRGLG</sequence>
<feature type="compositionally biased region" description="Gly residues" evidence="1">
    <location>
        <begin position="1"/>
        <end position="12"/>
    </location>
</feature>
<name>A0ABN9YD25_9DINO</name>
<feature type="non-terminal residue" evidence="2">
    <location>
        <position position="1"/>
    </location>
</feature>